<name>A0A979G5Q0_CHIPD</name>
<sequence length="45" mass="5362">MPVGYITSIKQNNASRLKTTAYEKYVNGREIMKDERILHFKRVYV</sequence>
<dbReference type="EMBL" id="CP001699">
    <property type="protein sequence ID" value="ACU61112.1"/>
    <property type="molecule type" value="Genomic_DNA"/>
</dbReference>
<evidence type="ECO:0000313" key="1">
    <source>
        <dbReference type="EMBL" id="ACU61112.1"/>
    </source>
</evidence>
<dbReference type="KEGG" id="cpi:Cpin_3650"/>
<reference evidence="1 2" key="2">
    <citation type="journal article" date="2010" name="Stand. Genomic Sci.">
        <title>Complete genome sequence of Chitinophaga pinensis type strain (UQM 2034).</title>
        <authorList>
            <person name="Glavina Del Rio T."/>
            <person name="Abt B."/>
            <person name="Spring S."/>
            <person name="Lapidus A."/>
            <person name="Nolan M."/>
            <person name="Tice H."/>
            <person name="Copeland A."/>
            <person name="Cheng J.F."/>
            <person name="Chen F."/>
            <person name="Bruce D."/>
            <person name="Goodwin L."/>
            <person name="Pitluck S."/>
            <person name="Ivanova N."/>
            <person name="Mavromatis K."/>
            <person name="Mikhailova N."/>
            <person name="Pati A."/>
            <person name="Chen A."/>
            <person name="Palaniappan K."/>
            <person name="Land M."/>
            <person name="Hauser L."/>
            <person name="Chang Y.J."/>
            <person name="Jeffries C.D."/>
            <person name="Chain P."/>
            <person name="Saunders E."/>
            <person name="Detter J.C."/>
            <person name="Brettin T."/>
            <person name="Rohde M."/>
            <person name="Goker M."/>
            <person name="Bristow J."/>
            <person name="Eisen J.A."/>
            <person name="Markowitz V."/>
            <person name="Hugenholtz P."/>
            <person name="Kyrpides N.C."/>
            <person name="Klenk H.P."/>
            <person name="Lucas S."/>
        </authorList>
    </citation>
    <scope>NUCLEOTIDE SEQUENCE [LARGE SCALE GENOMIC DNA]</scope>
    <source>
        <strain evidence="2">ATCC 43595 / DSM 2588 / LMG 13176 / NBRC 15968 / NCIMB 11800 / UQM 2034</strain>
    </source>
</reference>
<protein>
    <submittedName>
        <fullName evidence="1">Uncharacterized protein</fullName>
    </submittedName>
</protein>
<gene>
    <name evidence="1" type="ordered locus">Cpin_3650</name>
</gene>
<dbReference type="Proteomes" id="UP000002215">
    <property type="component" value="Chromosome"/>
</dbReference>
<proteinExistence type="predicted"/>
<dbReference type="AlphaFoldDB" id="A0A979G5Q0"/>
<organism evidence="1 2">
    <name type="scientific">Chitinophaga pinensis (strain ATCC 43595 / DSM 2588 / LMG 13176 / NBRC 15968 / NCIMB 11800 / UQM 2034)</name>
    <dbReference type="NCBI Taxonomy" id="485918"/>
    <lineage>
        <taxon>Bacteria</taxon>
        <taxon>Pseudomonadati</taxon>
        <taxon>Bacteroidota</taxon>
        <taxon>Chitinophagia</taxon>
        <taxon>Chitinophagales</taxon>
        <taxon>Chitinophagaceae</taxon>
        <taxon>Chitinophaga</taxon>
    </lineage>
</organism>
<reference evidence="2" key="1">
    <citation type="submission" date="2009-08" db="EMBL/GenBank/DDBJ databases">
        <title>The complete genome of Chitinophaga pinensis DSM 2588.</title>
        <authorList>
            <consortium name="US DOE Joint Genome Institute (JGI-PGF)"/>
            <person name="Lucas S."/>
            <person name="Copeland A."/>
            <person name="Lapidus A."/>
            <person name="Glavina del Rio T."/>
            <person name="Dalin E."/>
            <person name="Tice H."/>
            <person name="Bruce D."/>
            <person name="Goodwin L."/>
            <person name="Pitluck S."/>
            <person name="Kyrpides N."/>
            <person name="Mavromatis K."/>
            <person name="Ivanova N."/>
            <person name="Mikhailova N."/>
            <person name="Sims D."/>
            <person name="Meinche L."/>
            <person name="Brettin T."/>
            <person name="Detter J.C."/>
            <person name="Han C."/>
            <person name="Larimer F."/>
            <person name="Land M."/>
            <person name="Hauser L."/>
            <person name="Markowitz V."/>
            <person name="Cheng J.-F."/>
            <person name="Hugenholtz P."/>
            <person name="Woyke T."/>
            <person name="Wu D."/>
            <person name="Spring S."/>
            <person name="Klenk H.-P."/>
            <person name="Eisen J.A."/>
        </authorList>
    </citation>
    <scope>NUCLEOTIDE SEQUENCE [LARGE SCALE GENOMIC DNA]</scope>
    <source>
        <strain evidence="2">ATCC 43595 / DSM 2588 / LMG 13176 / NBRC 15968 / NCIMB 11800 / UQM 2034</strain>
    </source>
</reference>
<accession>A0A979G5Q0</accession>
<evidence type="ECO:0000313" key="2">
    <source>
        <dbReference type="Proteomes" id="UP000002215"/>
    </source>
</evidence>